<organism evidence="2 3">
    <name type="scientific">Gimibacter soli</name>
    <dbReference type="NCBI Taxonomy" id="3024400"/>
    <lineage>
        <taxon>Bacteria</taxon>
        <taxon>Pseudomonadati</taxon>
        <taxon>Pseudomonadota</taxon>
        <taxon>Alphaproteobacteria</taxon>
        <taxon>Kordiimonadales</taxon>
        <taxon>Temperatibacteraceae</taxon>
        <taxon>Gimibacter</taxon>
    </lineage>
</organism>
<dbReference type="RefSeq" id="WP_289504964.1">
    <property type="nucleotide sequence ID" value="NZ_CP116805.1"/>
</dbReference>
<proteinExistence type="predicted"/>
<feature type="chain" id="PRO_5042004126" description="DUF1579 domain-containing protein" evidence="1">
    <location>
        <begin position="26"/>
        <end position="179"/>
    </location>
</feature>
<feature type="signal peptide" evidence="1">
    <location>
        <begin position="1"/>
        <end position="25"/>
    </location>
</feature>
<dbReference type="Proteomes" id="UP001217500">
    <property type="component" value="Chromosome"/>
</dbReference>
<evidence type="ECO:0000313" key="3">
    <source>
        <dbReference type="Proteomes" id="UP001217500"/>
    </source>
</evidence>
<dbReference type="EMBL" id="CP116805">
    <property type="protein sequence ID" value="WCL55189.1"/>
    <property type="molecule type" value="Genomic_DNA"/>
</dbReference>
<accession>A0AAE9XS64</accession>
<gene>
    <name evidence="2" type="ORF">PH603_05375</name>
</gene>
<dbReference type="KEGG" id="gso:PH603_05375"/>
<dbReference type="PROSITE" id="PS51257">
    <property type="entry name" value="PROKAR_LIPOPROTEIN"/>
    <property type="match status" value="1"/>
</dbReference>
<name>A0AAE9XS64_9PROT</name>
<sequence length="179" mass="19510">MLRFKHLALAVAFFACTLAGVPAMAADPVLAPLAPLMGKTWRSVENGTNPDGSTFNDVVRWEWQASGHMALATHSLNEGVYGGVTLIHHDAKARTIVFRYATTGGFYTEGTIVPKDGGFEILETVKGTTGGPSDVRTFMKMDGPDAYTVESRMMVNGVWGEPQTRMYRVDPDADVLFHQ</sequence>
<evidence type="ECO:0000256" key="1">
    <source>
        <dbReference type="SAM" id="SignalP"/>
    </source>
</evidence>
<protein>
    <recommendedName>
        <fullName evidence="4">DUF1579 domain-containing protein</fullName>
    </recommendedName>
</protein>
<dbReference type="AlphaFoldDB" id="A0AAE9XS64"/>
<evidence type="ECO:0000313" key="2">
    <source>
        <dbReference type="EMBL" id="WCL55189.1"/>
    </source>
</evidence>
<reference evidence="2" key="1">
    <citation type="submission" date="2023-01" db="EMBL/GenBank/DDBJ databases">
        <title>The genome sequence of Kordiimonadaceae bacterium 6D33.</title>
        <authorList>
            <person name="Liu Y."/>
        </authorList>
    </citation>
    <scope>NUCLEOTIDE SEQUENCE</scope>
    <source>
        <strain evidence="2">6D33</strain>
    </source>
</reference>
<keyword evidence="3" id="KW-1185">Reference proteome</keyword>
<keyword evidence="1" id="KW-0732">Signal</keyword>
<evidence type="ECO:0008006" key="4">
    <source>
        <dbReference type="Google" id="ProtNLM"/>
    </source>
</evidence>